<evidence type="ECO:0000256" key="1">
    <source>
        <dbReference type="SAM" id="MobiDB-lite"/>
    </source>
</evidence>
<organism evidence="2">
    <name type="scientific">Bradyrhizobium barranii subsp. barranii</name>
    <dbReference type="NCBI Taxonomy" id="2823807"/>
    <lineage>
        <taxon>Bacteria</taxon>
        <taxon>Pseudomonadati</taxon>
        <taxon>Pseudomonadota</taxon>
        <taxon>Alphaproteobacteria</taxon>
        <taxon>Hyphomicrobiales</taxon>
        <taxon>Nitrobacteraceae</taxon>
        <taxon>Bradyrhizobium</taxon>
        <taxon>Bradyrhizobium barranii</taxon>
    </lineage>
</organism>
<reference evidence="3 4" key="2">
    <citation type="journal article" date="2022" name="Int. J. Syst. Evol. Microbiol.">
        <title>Strains of Bradyrhizobium barranii sp. nov. associated with legumes native to Canada are symbionts of soybeans and belong to different subspecies (subsp. barranii subsp. nov. and subsp. apii subsp. nov.) and symbiovars (sv. glycinearum and sv. septentrionale).</title>
        <authorList>
            <person name="Bromfield E.S.P."/>
            <person name="Cloutier S."/>
            <person name="Wasai-Hara S."/>
            <person name="Minamisawa K."/>
        </authorList>
    </citation>
    <scope>NUCLEOTIDE SEQUENCE [LARGE SCALE GENOMIC DNA]</scope>
    <source>
        <strain evidence="3 4">144S4</strain>
    </source>
</reference>
<evidence type="ECO:0000313" key="3">
    <source>
        <dbReference type="EMBL" id="UEM12517.1"/>
    </source>
</evidence>
<accession>A0A939LXV0</accession>
<gene>
    <name evidence="2" type="ORF">J4G43_00795</name>
    <name evidence="3" type="ORF">J4G43_050425</name>
</gene>
<dbReference type="RefSeq" id="WP_208083500.1">
    <property type="nucleotide sequence ID" value="NZ_CP086136.1"/>
</dbReference>
<name>A0A939LXV0_9BRAD</name>
<protein>
    <submittedName>
        <fullName evidence="2">Uncharacterized protein</fullName>
    </submittedName>
</protein>
<dbReference type="Proteomes" id="UP000664702">
    <property type="component" value="Chromosome"/>
</dbReference>
<feature type="region of interest" description="Disordered" evidence="1">
    <location>
        <begin position="1"/>
        <end position="63"/>
    </location>
</feature>
<dbReference type="AlphaFoldDB" id="A0A939LXV0"/>
<proteinExistence type="predicted"/>
<dbReference type="EMBL" id="CP086136">
    <property type="protein sequence ID" value="UEM12517.1"/>
    <property type="molecule type" value="Genomic_DNA"/>
</dbReference>
<sequence length="213" mass="22865">MARQTTVAGARKRRSWPQEAERPEAAWPAGEGSDQRAAPQSGDASRVSEPRSRSAGRRGPLVGSVQAKVQVKVQAKRAPGPMQKLSVRAQNALKELAVELTGEQPPKGNWLPSRELLLALTAERLATARNCGPHTMREIVDWAQGCGVTIKPVIPPGGSLSQMWAELIANASAGALTSAEIASALQRSIRRKSVRIPIAFQVILVKILLSSFE</sequence>
<reference evidence="2" key="1">
    <citation type="submission" date="2021-03" db="EMBL/GenBank/DDBJ databases">
        <title>Whole Genome Sequence of Bradyrhizobium sp. Strain 144S4.</title>
        <authorList>
            <person name="Bromfield E.S.P."/>
            <person name="Cloutier S."/>
        </authorList>
    </citation>
    <scope>NUCLEOTIDE SEQUENCE [LARGE SCALE GENOMIC DNA]</scope>
    <source>
        <strain evidence="2">144S4</strain>
    </source>
</reference>
<dbReference type="EMBL" id="JAGEMI010000001">
    <property type="protein sequence ID" value="MBO1859561.1"/>
    <property type="molecule type" value="Genomic_DNA"/>
</dbReference>
<evidence type="ECO:0000313" key="2">
    <source>
        <dbReference type="EMBL" id="MBO1859561.1"/>
    </source>
</evidence>
<evidence type="ECO:0000313" key="4">
    <source>
        <dbReference type="Proteomes" id="UP000664702"/>
    </source>
</evidence>
<dbReference type="KEGG" id="bban:J4G43_050425"/>